<keyword evidence="14" id="KW-1185">Reference proteome</keyword>
<dbReference type="FunFam" id="3.40.50.920:FF:000002">
    <property type="entry name" value="1-deoxy-D-xylulose-5-phosphate synthase"/>
    <property type="match status" value="1"/>
</dbReference>
<dbReference type="EMBL" id="MDGQ01000004">
    <property type="protein sequence ID" value="OEK05872.1"/>
    <property type="molecule type" value="Genomic_DNA"/>
</dbReference>
<feature type="binding site" evidence="11">
    <location>
        <begin position="151"/>
        <end position="152"/>
    </location>
    <ligand>
        <name>thiamine diphosphate</name>
        <dbReference type="ChEBI" id="CHEBI:58937"/>
    </ligand>
</feature>
<gene>
    <name evidence="11" type="primary">dxs</name>
    <name evidence="13" type="ORF">BFP71_07075</name>
</gene>
<feature type="binding site" evidence="11">
    <location>
        <position position="291"/>
    </location>
    <ligand>
        <name>thiamine diphosphate</name>
        <dbReference type="ChEBI" id="CHEBI:58937"/>
    </ligand>
</feature>
<comment type="catalytic activity">
    <reaction evidence="11">
        <text>D-glyceraldehyde 3-phosphate + pyruvate + H(+) = 1-deoxy-D-xylulose 5-phosphate + CO2</text>
        <dbReference type="Rhea" id="RHEA:12605"/>
        <dbReference type="ChEBI" id="CHEBI:15361"/>
        <dbReference type="ChEBI" id="CHEBI:15378"/>
        <dbReference type="ChEBI" id="CHEBI:16526"/>
        <dbReference type="ChEBI" id="CHEBI:57792"/>
        <dbReference type="ChEBI" id="CHEBI:59776"/>
        <dbReference type="EC" id="2.2.1.7"/>
    </reaction>
</comment>
<dbReference type="GO" id="GO:0000287">
    <property type="term" value="F:magnesium ion binding"/>
    <property type="evidence" value="ECO:0007669"/>
    <property type="project" value="UniProtKB-UniRule"/>
</dbReference>
<evidence type="ECO:0000256" key="9">
    <source>
        <dbReference type="ARBA" id="ARBA00023229"/>
    </source>
</evidence>
<keyword evidence="4 11" id="KW-0808">Transferase</keyword>
<dbReference type="GO" id="GO:0016114">
    <property type="term" value="P:terpenoid biosynthetic process"/>
    <property type="evidence" value="ECO:0007669"/>
    <property type="project" value="UniProtKB-UniRule"/>
</dbReference>
<keyword evidence="9 11" id="KW-0414">Isoprene biosynthesis</keyword>
<dbReference type="GO" id="GO:0005829">
    <property type="term" value="C:cytosol"/>
    <property type="evidence" value="ECO:0007669"/>
    <property type="project" value="TreeGrafter"/>
</dbReference>
<feature type="binding site" evidence="11">
    <location>
        <position position="179"/>
    </location>
    <ligand>
        <name>thiamine diphosphate</name>
        <dbReference type="ChEBI" id="CHEBI:58937"/>
    </ligand>
</feature>
<organism evidence="13 14">
    <name type="scientific">Roseivirga misakiensis</name>
    <dbReference type="NCBI Taxonomy" id="1563681"/>
    <lineage>
        <taxon>Bacteria</taxon>
        <taxon>Pseudomonadati</taxon>
        <taxon>Bacteroidota</taxon>
        <taxon>Cytophagia</taxon>
        <taxon>Cytophagales</taxon>
        <taxon>Roseivirgaceae</taxon>
        <taxon>Roseivirga</taxon>
    </lineage>
</organism>
<evidence type="ECO:0000256" key="4">
    <source>
        <dbReference type="ARBA" id="ARBA00022679"/>
    </source>
</evidence>
<accession>A0A1E5T3C1</accession>
<reference evidence="13 14" key="1">
    <citation type="submission" date="2016-08" db="EMBL/GenBank/DDBJ databases">
        <title>Draft genome of Fabibacter sp. strain SK-8.</title>
        <authorList>
            <person name="Wong S.-K."/>
            <person name="Hamasaki K."/>
            <person name="Yoshizawa S."/>
        </authorList>
    </citation>
    <scope>NUCLEOTIDE SEQUENCE [LARGE SCALE GENOMIC DNA]</scope>
    <source>
        <strain evidence="13 14">SK-8</strain>
    </source>
</reference>
<evidence type="ECO:0000256" key="6">
    <source>
        <dbReference type="ARBA" id="ARBA00022842"/>
    </source>
</evidence>
<dbReference type="InterPro" id="IPR005477">
    <property type="entry name" value="Dxylulose-5-P_synthase"/>
</dbReference>
<dbReference type="EC" id="2.2.1.7" evidence="11"/>
<comment type="pathway">
    <text evidence="1 11">Metabolic intermediate biosynthesis; 1-deoxy-D-xylulose 5-phosphate biosynthesis; 1-deoxy-D-xylulose 5-phosphate from D-glyceraldehyde 3-phosphate and pyruvate: step 1/1.</text>
</comment>
<dbReference type="STRING" id="1563681.BFP71_07075"/>
<dbReference type="RefSeq" id="WP_069834790.1">
    <property type="nucleotide sequence ID" value="NZ_MDGQ01000004.1"/>
</dbReference>
<evidence type="ECO:0000256" key="3">
    <source>
        <dbReference type="ARBA" id="ARBA00011738"/>
    </source>
</evidence>
<sequence>MLIQPGPLLSKIDSPADLKELDQAQLVEVCDELRQFIVDNVSVYGGHFGASLGVVELTVALHYIFDTPKDQLVWDVGHQAYGHKILTGRRDNFHTNRIYKGLSGFPKRKESNYDTFGVGHSSTSISAALGMAIANQYKKDDRQHIAVIGDGAMTGGLAFEGMNHAGVSNSNLLIILNDNCMSIDPNVGALKDYLTDVTTSHTYNRVKDDVWKLLSKFSKFGKSAQEVVSKVENSIKSLLLKQSNLFESLNLRYFGPVDGHDVHHLTNVLNDLKDIPGPKILHCVTVKGKGYKPAEEGNATKWHAPGKFDKVTGEVFKKVPDAPQAPKYQDVFGHTLVELAEKNKKIMGITPAMPSGSSMNIMMKAMPDRAFDVGIAEQHAVTFSAGLATQGLMPFCNIYSTFMQRAFDQVVHDVCTQNLTVNFCLDRAGFAGADGPTHHGAYDIAYMRCIPNMIVAAPMNEAELRNLMYTAQLPRDGQAFTIRYPRGQGVMPDWRTDMQKVAIGTGRKISDGEDVAILTIGHIGNYAIDAKAKLAEEGLVPAHYDMRFVKPLDEELLHDIFRNFKKVVTVEDGCIMGGFGSAVLEFMAENGYGAQVVRLGIPDDFIEHGTQEQLHAECGFDAEHIALKVREMVGAKTPSSTSAN</sequence>
<evidence type="ECO:0000256" key="11">
    <source>
        <dbReference type="HAMAP-Rule" id="MF_00315"/>
    </source>
</evidence>
<dbReference type="Gene3D" id="3.40.50.970">
    <property type="match status" value="2"/>
</dbReference>
<evidence type="ECO:0000256" key="2">
    <source>
        <dbReference type="ARBA" id="ARBA00011081"/>
    </source>
</evidence>
<dbReference type="Pfam" id="PF02780">
    <property type="entry name" value="Transketolase_C"/>
    <property type="match status" value="1"/>
</dbReference>
<protein>
    <recommendedName>
        <fullName evidence="11">1-deoxy-D-xylulose-5-phosphate synthase</fullName>
        <ecNumber evidence="11">2.2.1.7</ecNumber>
    </recommendedName>
    <alternativeName>
        <fullName evidence="11">1-deoxyxylulose-5-phosphate synthase</fullName>
        <shortName evidence="11">DXP synthase</shortName>
        <shortName evidence="11">DXPS</shortName>
    </alternativeName>
</protein>
<evidence type="ECO:0000256" key="8">
    <source>
        <dbReference type="ARBA" id="ARBA00023052"/>
    </source>
</evidence>
<evidence type="ECO:0000256" key="5">
    <source>
        <dbReference type="ARBA" id="ARBA00022723"/>
    </source>
</evidence>
<dbReference type="Proteomes" id="UP000095552">
    <property type="component" value="Unassembled WGS sequence"/>
</dbReference>
<keyword evidence="7 11" id="KW-0784">Thiamine biosynthesis</keyword>
<dbReference type="InterPro" id="IPR033248">
    <property type="entry name" value="Transketolase_C"/>
</dbReference>
<dbReference type="InterPro" id="IPR049557">
    <property type="entry name" value="Transketolase_CS"/>
</dbReference>
<dbReference type="InterPro" id="IPR005475">
    <property type="entry name" value="Transketolase-like_Pyr-bd"/>
</dbReference>
<evidence type="ECO:0000313" key="14">
    <source>
        <dbReference type="Proteomes" id="UP000095552"/>
    </source>
</evidence>
<dbReference type="CDD" id="cd07033">
    <property type="entry name" value="TPP_PYR_DXS_TK_like"/>
    <property type="match status" value="1"/>
</dbReference>
<dbReference type="GO" id="GO:0009228">
    <property type="term" value="P:thiamine biosynthetic process"/>
    <property type="evidence" value="ECO:0007669"/>
    <property type="project" value="UniProtKB-UniRule"/>
</dbReference>
<dbReference type="PROSITE" id="PS00801">
    <property type="entry name" value="TRANSKETOLASE_1"/>
    <property type="match status" value="1"/>
</dbReference>
<dbReference type="GO" id="GO:0008661">
    <property type="term" value="F:1-deoxy-D-xylulose-5-phosphate synthase activity"/>
    <property type="evidence" value="ECO:0007669"/>
    <property type="project" value="UniProtKB-UniRule"/>
</dbReference>
<evidence type="ECO:0000256" key="10">
    <source>
        <dbReference type="ARBA" id="ARBA00055605"/>
    </source>
</evidence>
<comment type="cofactor">
    <cofactor evidence="11">
        <name>Mg(2+)</name>
        <dbReference type="ChEBI" id="CHEBI:18420"/>
    </cofactor>
    <text evidence="11">Binds 1 Mg(2+) ion per subunit.</text>
</comment>
<dbReference type="NCBIfam" id="TIGR00204">
    <property type="entry name" value="dxs"/>
    <property type="match status" value="1"/>
</dbReference>
<dbReference type="GO" id="GO:0019288">
    <property type="term" value="P:isopentenyl diphosphate biosynthetic process, methylerythritol 4-phosphate pathway"/>
    <property type="evidence" value="ECO:0007669"/>
    <property type="project" value="TreeGrafter"/>
</dbReference>
<evidence type="ECO:0000256" key="7">
    <source>
        <dbReference type="ARBA" id="ARBA00022977"/>
    </source>
</evidence>
<comment type="subunit">
    <text evidence="3 11">Homodimer.</text>
</comment>
<dbReference type="OrthoDB" id="9803371at2"/>
<comment type="function">
    <text evidence="10 11">Catalyzes the acyloin condensation reaction between C atoms 2 and 3 of pyruvate and glyceraldehyde 3-phosphate to yield 1-deoxy-D-xylulose-5-phosphate (DXP).</text>
</comment>
<feature type="binding site" evidence="11">
    <location>
        <position position="179"/>
    </location>
    <ligand>
        <name>Mg(2+)</name>
        <dbReference type="ChEBI" id="CHEBI:18420"/>
    </ligand>
</feature>
<evidence type="ECO:0000313" key="13">
    <source>
        <dbReference type="EMBL" id="OEK05872.1"/>
    </source>
</evidence>
<dbReference type="PANTHER" id="PTHR43322:SF5">
    <property type="entry name" value="1-DEOXY-D-XYLULOSE-5-PHOSPHATE SYNTHASE, CHLOROPLASTIC"/>
    <property type="match status" value="1"/>
</dbReference>
<dbReference type="UniPathway" id="UPA00064">
    <property type="reaction ID" value="UER00091"/>
</dbReference>
<keyword evidence="6 11" id="KW-0460">Magnesium</keyword>
<dbReference type="SUPFAM" id="SSF52922">
    <property type="entry name" value="TK C-terminal domain-like"/>
    <property type="match status" value="1"/>
</dbReference>
<feature type="binding site" evidence="11">
    <location>
        <position position="78"/>
    </location>
    <ligand>
        <name>thiamine diphosphate</name>
        <dbReference type="ChEBI" id="CHEBI:58937"/>
    </ligand>
</feature>
<keyword evidence="8 11" id="KW-0786">Thiamine pyrophosphate</keyword>
<dbReference type="HAMAP" id="MF_00315">
    <property type="entry name" value="DXP_synth"/>
    <property type="match status" value="1"/>
</dbReference>
<dbReference type="SUPFAM" id="SSF52518">
    <property type="entry name" value="Thiamin diphosphate-binding fold (THDP-binding)"/>
    <property type="match status" value="2"/>
</dbReference>
<dbReference type="Pfam" id="PF13292">
    <property type="entry name" value="DXP_synthase_N"/>
    <property type="match status" value="1"/>
</dbReference>
<dbReference type="Gene3D" id="3.40.50.920">
    <property type="match status" value="1"/>
</dbReference>
<keyword evidence="5 11" id="KW-0479">Metal-binding</keyword>
<comment type="caution">
    <text evidence="13">The sequence shown here is derived from an EMBL/GenBank/DDBJ whole genome shotgun (WGS) entry which is preliminary data.</text>
</comment>
<comment type="cofactor">
    <cofactor evidence="11">
        <name>thiamine diphosphate</name>
        <dbReference type="ChEBI" id="CHEBI:58937"/>
    </cofactor>
    <text evidence="11">Binds 1 thiamine pyrophosphate per subunit.</text>
</comment>
<dbReference type="FunFam" id="3.40.50.970:FF:000005">
    <property type="entry name" value="1-deoxy-D-xylulose-5-phosphate synthase"/>
    <property type="match status" value="1"/>
</dbReference>
<dbReference type="InterPro" id="IPR029061">
    <property type="entry name" value="THDP-binding"/>
</dbReference>
<dbReference type="Pfam" id="PF02779">
    <property type="entry name" value="Transket_pyr"/>
    <property type="match status" value="1"/>
</dbReference>
<feature type="binding site" evidence="11">
    <location>
        <position position="377"/>
    </location>
    <ligand>
        <name>thiamine diphosphate</name>
        <dbReference type="ChEBI" id="CHEBI:58937"/>
    </ligand>
</feature>
<feature type="binding site" evidence="11">
    <location>
        <position position="150"/>
    </location>
    <ligand>
        <name>Mg(2+)</name>
        <dbReference type="ChEBI" id="CHEBI:18420"/>
    </ligand>
</feature>
<dbReference type="CDD" id="cd02007">
    <property type="entry name" value="TPP_DXS"/>
    <property type="match status" value="1"/>
</dbReference>
<proteinExistence type="inferred from homology"/>
<dbReference type="PANTHER" id="PTHR43322">
    <property type="entry name" value="1-D-DEOXYXYLULOSE 5-PHOSPHATE SYNTHASE-RELATED"/>
    <property type="match status" value="1"/>
</dbReference>
<feature type="domain" description="Transketolase-like pyrimidine-binding" evidence="12">
    <location>
        <begin position="326"/>
        <end position="492"/>
    </location>
</feature>
<dbReference type="PROSITE" id="PS00802">
    <property type="entry name" value="TRANSKETOLASE_2"/>
    <property type="match status" value="1"/>
</dbReference>
<name>A0A1E5T3C1_9BACT</name>
<dbReference type="SMART" id="SM00861">
    <property type="entry name" value="Transket_pyr"/>
    <property type="match status" value="1"/>
</dbReference>
<dbReference type="GO" id="GO:0030976">
    <property type="term" value="F:thiamine pyrophosphate binding"/>
    <property type="evidence" value="ECO:0007669"/>
    <property type="project" value="UniProtKB-UniRule"/>
</dbReference>
<dbReference type="InterPro" id="IPR020826">
    <property type="entry name" value="Transketolase_BS"/>
</dbReference>
<evidence type="ECO:0000256" key="1">
    <source>
        <dbReference type="ARBA" id="ARBA00004980"/>
    </source>
</evidence>
<comment type="similarity">
    <text evidence="2 11">Belongs to the transketolase family. DXPS subfamily.</text>
</comment>
<dbReference type="AlphaFoldDB" id="A0A1E5T3C1"/>
<feature type="binding site" evidence="11">
    <location>
        <begin position="119"/>
        <end position="121"/>
    </location>
    <ligand>
        <name>thiamine diphosphate</name>
        <dbReference type="ChEBI" id="CHEBI:58937"/>
    </ligand>
</feature>
<dbReference type="NCBIfam" id="NF003933">
    <property type="entry name" value="PRK05444.2-2"/>
    <property type="match status" value="1"/>
</dbReference>
<evidence type="ECO:0000259" key="12">
    <source>
        <dbReference type="SMART" id="SM00861"/>
    </source>
</evidence>
<dbReference type="InterPro" id="IPR009014">
    <property type="entry name" value="Transketo_C/PFOR_II"/>
</dbReference>